<reference evidence="1 2" key="1">
    <citation type="submission" date="2013-12" db="EMBL/GenBank/DDBJ databases">
        <title>Draft genome of the parsitic nematode Ancylostoma duodenale.</title>
        <authorList>
            <person name="Mitreva M."/>
        </authorList>
    </citation>
    <scope>NUCLEOTIDE SEQUENCE [LARGE SCALE GENOMIC DNA]</scope>
    <source>
        <strain evidence="1 2">Zhejiang</strain>
    </source>
</reference>
<proteinExistence type="predicted"/>
<accession>A0A0C2H633</accession>
<sequence>MRINTELDNLRLLRSNIQHLRDSAKTAEGPRVTKRRLSYETFEPIRQLGAERAADNYHLTSELAKRCREEIKEDFKERRAAVLFKVTEASGSFRSQSQDQDVRLLAPGWN</sequence>
<evidence type="ECO:0000313" key="1">
    <source>
        <dbReference type="EMBL" id="KIH64851.1"/>
    </source>
</evidence>
<dbReference type="Proteomes" id="UP000054047">
    <property type="component" value="Unassembled WGS sequence"/>
</dbReference>
<keyword evidence="2" id="KW-1185">Reference proteome</keyword>
<protein>
    <submittedName>
        <fullName evidence="1">Uncharacterized protein</fullName>
    </submittedName>
</protein>
<name>A0A0C2H633_9BILA</name>
<gene>
    <name evidence="1" type="ORF">ANCDUO_04835</name>
</gene>
<evidence type="ECO:0000313" key="2">
    <source>
        <dbReference type="Proteomes" id="UP000054047"/>
    </source>
</evidence>
<organism evidence="1 2">
    <name type="scientific">Ancylostoma duodenale</name>
    <dbReference type="NCBI Taxonomy" id="51022"/>
    <lineage>
        <taxon>Eukaryota</taxon>
        <taxon>Metazoa</taxon>
        <taxon>Ecdysozoa</taxon>
        <taxon>Nematoda</taxon>
        <taxon>Chromadorea</taxon>
        <taxon>Rhabditida</taxon>
        <taxon>Rhabditina</taxon>
        <taxon>Rhabditomorpha</taxon>
        <taxon>Strongyloidea</taxon>
        <taxon>Ancylostomatidae</taxon>
        <taxon>Ancylostomatinae</taxon>
        <taxon>Ancylostoma</taxon>
    </lineage>
</organism>
<dbReference type="AlphaFoldDB" id="A0A0C2H633"/>
<dbReference type="EMBL" id="KN727845">
    <property type="protein sequence ID" value="KIH64851.1"/>
    <property type="molecule type" value="Genomic_DNA"/>
</dbReference>